<sequence length="100" mass="10895">MIKAWLKNQSILSEDQKKDLAQKNDKNTVEASKSAKQGKASPKEKSGGQAKGKGKGKAQVEKNLPTELQNSEARKDSHGKCVQYGKNSDGIQKKGGRKKE</sequence>
<protein>
    <submittedName>
        <fullName evidence="2">Uncharacterized protein</fullName>
    </submittedName>
</protein>
<accession>A0A9Q3Q035</accession>
<feature type="compositionally biased region" description="Basic and acidic residues" evidence="1">
    <location>
        <begin position="14"/>
        <end position="28"/>
    </location>
</feature>
<evidence type="ECO:0000313" key="3">
    <source>
        <dbReference type="Proteomes" id="UP000765509"/>
    </source>
</evidence>
<dbReference type="EMBL" id="AVOT02107620">
    <property type="protein sequence ID" value="MBW0580473.1"/>
    <property type="molecule type" value="Genomic_DNA"/>
</dbReference>
<proteinExistence type="predicted"/>
<dbReference type="AlphaFoldDB" id="A0A9Q3Q035"/>
<gene>
    <name evidence="2" type="ORF">O181_120188</name>
</gene>
<comment type="caution">
    <text evidence="2">The sequence shown here is derived from an EMBL/GenBank/DDBJ whole genome shotgun (WGS) entry which is preliminary data.</text>
</comment>
<feature type="region of interest" description="Disordered" evidence="1">
    <location>
        <begin position="1"/>
        <end position="100"/>
    </location>
</feature>
<evidence type="ECO:0000313" key="2">
    <source>
        <dbReference type="EMBL" id="MBW0580473.1"/>
    </source>
</evidence>
<reference evidence="2" key="1">
    <citation type="submission" date="2021-03" db="EMBL/GenBank/DDBJ databases">
        <title>Draft genome sequence of rust myrtle Austropuccinia psidii MF-1, a brazilian biotype.</title>
        <authorList>
            <person name="Quecine M.C."/>
            <person name="Pachon D.M.R."/>
            <person name="Bonatelli M.L."/>
            <person name="Correr F.H."/>
            <person name="Franceschini L.M."/>
            <person name="Leite T.F."/>
            <person name="Margarido G.R.A."/>
            <person name="Almeida C.A."/>
            <person name="Ferrarezi J.A."/>
            <person name="Labate C.A."/>
        </authorList>
    </citation>
    <scope>NUCLEOTIDE SEQUENCE</scope>
    <source>
        <strain evidence="2">MF-1</strain>
    </source>
</reference>
<keyword evidence="3" id="KW-1185">Reference proteome</keyword>
<name>A0A9Q3Q035_9BASI</name>
<organism evidence="2 3">
    <name type="scientific">Austropuccinia psidii MF-1</name>
    <dbReference type="NCBI Taxonomy" id="1389203"/>
    <lineage>
        <taxon>Eukaryota</taxon>
        <taxon>Fungi</taxon>
        <taxon>Dikarya</taxon>
        <taxon>Basidiomycota</taxon>
        <taxon>Pucciniomycotina</taxon>
        <taxon>Pucciniomycetes</taxon>
        <taxon>Pucciniales</taxon>
        <taxon>Sphaerophragmiaceae</taxon>
        <taxon>Austropuccinia</taxon>
    </lineage>
</organism>
<evidence type="ECO:0000256" key="1">
    <source>
        <dbReference type="SAM" id="MobiDB-lite"/>
    </source>
</evidence>
<dbReference type="Proteomes" id="UP000765509">
    <property type="component" value="Unassembled WGS sequence"/>
</dbReference>